<organism evidence="1 2">
    <name type="scientific">Pygocentrus nattereri</name>
    <name type="common">Red-bellied piranha</name>
    <dbReference type="NCBI Taxonomy" id="42514"/>
    <lineage>
        <taxon>Eukaryota</taxon>
        <taxon>Metazoa</taxon>
        <taxon>Chordata</taxon>
        <taxon>Craniata</taxon>
        <taxon>Vertebrata</taxon>
        <taxon>Euteleostomi</taxon>
        <taxon>Actinopterygii</taxon>
        <taxon>Neopterygii</taxon>
        <taxon>Teleostei</taxon>
        <taxon>Ostariophysi</taxon>
        <taxon>Characiformes</taxon>
        <taxon>Characoidei</taxon>
        <taxon>Pygocentrus</taxon>
    </lineage>
</organism>
<dbReference type="Proteomes" id="UP001501920">
    <property type="component" value="Chromosome 15"/>
</dbReference>
<dbReference type="AlphaFoldDB" id="A0AAR2KWY0"/>
<keyword evidence="2" id="KW-1185">Reference proteome</keyword>
<reference evidence="1" key="2">
    <citation type="submission" date="2025-08" db="UniProtKB">
        <authorList>
            <consortium name="Ensembl"/>
        </authorList>
    </citation>
    <scope>IDENTIFICATION</scope>
</reference>
<sequence length="124" mass="14078">MITRKARNQPTTTQEELVNDLKAAGTTNTIPTVKHGGGNMHWGCFSAKGTGQLHRIDGRMDGAMYRKILNENLLSSARTLKMGCGWVFQHDNNPKHTAKETKEWLKKKTHFYVLCTPKYVKFSK</sequence>
<evidence type="ECO:0008006" key="3">
    <source>
        <dbReference type="Google" id="ProtNLM"/>
    </source>
</evidence>
<reference evidence="1 2" key="1">
    <citation type="submission" date="2020-10" db="EMBL/GenBank/DDBJ databases">
        <title>Pygocentrus nattereri (red-bellied piranha) genome, fPygNat1, primary haplotype.</title>
        <authorList>
            <person name="Myers G."/>
            <person name="Meyer A."/>
            <person name="Karagic N."/>
            <person name="Pippel M."/>
            <person name="Winkler S."/>
            <person name="Tracey A."/>
            <person name="Wood J."/>
            <person name="Formenti G."/>
            <person name="Howe K."/>
            <person name="Fedrigo O."/>
            <person name="Jarvis E.D."/>
        </authorList>
    </citation>
    <scope>NUCLEOTIDE SEQUENCE [LARGE SCALE GENOMIC DNA]</scope>
</reference>
<evidence type="ECO:0000313" key="2">
    <source>
        <dbReference type="Proteomes" id="UP001501920"/>
    </source>
</evidence>
<name>A0AAR2KWY0_PYGNA</name>
<dbReference type="Gene3D" id="3.30.420.10">
    <property type="entry name" value="Ribonuclease H-like superfamily/Ribonuclease H"/>
    <property type="match status" value="1"/>
</dbReference>
<dbReference type="GO" id="GO:0003676">
    <property type="term" value="F:nucleic acid binding"/>
    <property type="evidence" value="ECO:0007669"/>
    <property type="project" value="InterPro"/>
</dbReference>
<protein>
    <recommendedName>
        <fullName evidence="3">Tc1-like transposase DDE domain-containing protein</fullName>
    </recommendedName>
</protein>
<evidence type="ECO:0000313" key="1">
    <source>
        <dbReference type="Ensembl" id="ENSPNAP00000066651.1"/>
    </source>
</evidence>
<dbReference type="GeneTree" id="ENSGT01140000282497"/>
<dbReference type="InterPro" id="IPR036397">
    <property type="entry name" value="RNaseH_sf"/>
</dbReference>
<dbReference type="Ensembl" id="ENSPNAT00000085799.1">
    <property type="protein sequence ID" value="ENSPNAP00000066651.1"/>
    <property type="gene ID" value="ENSPNAG00000036531.1"/>
</dbReference>
<reference evidence="1" key="3">
    <citation type="submission" date="2025-09" db="UniProtKB">
        <authorList>
            <consortium name="Ensembl"/>
        </authorList>
    </citation>
    <scope>IDENTIFICATION</scope>
</reference>
<accession>A0AAR2KWY0</accession>
<proteinExistence type="predicted"/>